<feature type="signal peptide" evidence="1">
    <location>
        <begin position="1"/>
        <end position="24"/>
    </location>
</feature>
<dbReference type="EMBL" id="CP053892">
    <property type="protein sequence ID" value="QKG23278.1"/>
    <property type="molecule type" value="Genomic_DNA"/>
</dbReference>
<keyword evidence="2" id="KW-0808">Transferase</keyword>
<gene>
    <name evidence="2" type="ORF">ACTIVE_4921</name>
</gene>
<evidence type="ECO:0000256" key="1">
    <source>
        <dbReference type="SAM" id="SignalP"/>
    </source>
</evidence>
<name>A0A7D3VUV6_ACTVE</name>
<proteinExistence type="predicted"/>
<organism evidence="2 3">
    <name type="scientific">Actinomadura verrucosospora</name>
    <dbReference type="NCBI Taxonomy" id="46165"/>
    <lineage>
        <taxon>Bacteria</taxon>
        <taxon>Bacillati</taxon>
        <taxon>Actinomycetota</taxon>
        <taxon>Actinomycetes</taxon>
        <taxon>Streptosporangiales</taxon>
        <taxon>Thermomonosporaceae</taxon>
        <taxon>Actinomadura</taxon>
    </lineage>
</organism>
<keyword evidence="1" id="KW-0732">Signal</keyword>
<reference evidence="2 3" key="1">
    <citation type="submission" date="2020-05" db="EMBL/GenBank/DDBJ databases">
        <title>Actinomadura verrucosospora NRRL-B18236 (PFL_A860) Genome sequencing and assembly.</title>
        <authorList>
            <person name="Samborskyy M."/>
        </authorList>
    </citation>
    <scope>NUCLEOTIDE SEQUENCE [LARGE SCALE GENOMIC DNA]</scope>
    <source>
        <strain evidence="2 3">NRRL:B18236</strain>
    </source>
</reference>
<dbReference type="GO" id="GO:0016301">
    <property type="term" value="F:kinase activity"/>
    <property type="evidence" value="ECO:0007669"/>
    <property type="project" value="UniProtKB-KW"/>
</dbReference>
<dbReference type="Proteomes" id="UP000501240">
    <property type="component" value="Chromosome"/>
</dbReference>
<evidence type="ECO:0000313" key="3">
    <source>
        <dbReference type="Proteomes" id="UP000501240"/>
    </source>
</evidence>
<sequence>MKRRRIVIGAALAATLLASLTACGDKVTEPFKDAPRSSTTNREAADVIEMPDGFSNMATKCDHGNRIYVAYKGDDNRAAIAVVSQDPTCNN</sequence>
<dbReference type="PROSITE" id="PS51257">
    <property type="entry name" value="PROKAR_LIPOPROTEIN"/>
    <property type="match status" value="1"/>
</dbReference>
<dbReference type="AlphaFoldDB" id="A0A7D3VUV6"/>
<keyword evidence="2" id="KW-0418">Kinase</keyword>
<evidence type="ECO:0000313" key="2">
    <source>
        <dbReference type="EMBL" id="QKG23278.1"/>
    </source>
</evidence>
<protein>
    <submittedName>
        <fullName evidence="2">Signal transduction histidine kinase</fullName>
    </submittedName>
</protein>
<accession>A0A7D3VUV6</accession>
<keyword evidence="3" id="KW-1185">Reference proteome</keyword>
<feature type="chain" id="PRO_5039276170" evidence="1">
    <location>
        <begin position="25"/>
        <end position="91"/>
    </location>
</feature>
<dbReference type="RefSeq" id="WP_173097261.1">
    <property type="nucleotide sequence ID" value="NZ_CP053892.1"/>
</dbReference>